<sequence precursor="true">MKWTVFGEDWGSHPSSTQHLFRYLSAKEHVVWMNSIGLRQPKLSAHDLKRLYEKGKKMMARNTSTHSSSGTESPLLQSVPVQVAESTPQTILSPKAVPLYGLKLARKANQYWLSKQVQNAHASLPKSPHALWLSLPSAVDMIGQCNEEISVYYCGDDFRALAGVDHNVIGKMEDELVEKCDLILTASEALAERFPAHKTRLLEHGVDYHQFSQRRAAPEGFPQTKTLGFYGQLADWVDIDLLEAIADHYPDWTIMLIGAIHTDTKTLLNKPNVKVLPAMPHSQLAAYVQHWDIALLPFKHCQQIQHCNPLKLREYLASGTPIVCTDFKAARTYDSVITLVREDDDFIKKLSEVISTQETLSKAAKQERRITQSNLVKRDDWSRKAELAHHYVLAALNEKRGVSKLMPNDRRKEAFIELR</sequence>
<reference evidence="1 2" key="1">
    <citation type="journal article" date="2012" name="Stand. Genomic Sci.">
        <title>Complete genome sequence of the melanogenic marine bacterium Marinomonas mediterranea type strain (MMB-1(T)).</title>
        <authorList>
            <person name="Lucas-Elio P."/>
            <person name="Goodwin L."/>
            <person name="Woyke T."/>
            <person name="Pitluck S."/>
            <person name="Nolan M."/>
            <person name="Kyrpides N.C."/>
            <person name="Detter J.C."/>
            <person name="Copeland A."/>
            <person name="Teshima H."/>
            <person name="Bruce D."/>
            <person name="Detter C."/>
            <person name="Tapia R."/>
            <person name="Han S."/>
            <person name="Land M.L."/>
            <person name="Ivanova N."/>
            <person name="Mikhailova N."/>
            <person name="Johnston A.W."/>
            <person name="Sanchez-Amat A."/>
        </authorList>
    </citation>
    <scope>NUCLEOTIDE SEQUENCE [LARGE SCALE GENOMIC DNA]</scope>
    <source>
        <strain evidence="2">ATCC 700492 / JCM 21426 / NBRC 103028 / MMB-1</strain>
    </source>
</reference>
<accession>F2K2H5</accession>
<evidence type="ECO:0000313" key="2">
    <source>
        <dbReference type="Proteomes" id="UP000001062"/>
    </source>
</evidence>
<name>F2K2H5_MARM1</name>
<dbReference type="Proteomes" id="UP000001062">
    <property type="component" value="Chromosome"/>
</dbReference>
<dbReference type="PATRIC" id="fig|717774.3.peg.765"/>
<evidence type="ECO:0000313" key="1">
    <source>
        <dbReference type="EMBL" id="ADZ90020.1"/>
    </source>
</evidence>
<proteinExistence type="predicted"/>
<keyword evidence="2" id="KW-1185">Reference proteome</keyword>
<dbReference type="OrthoDB" id="9769600at2"/>
<dbReference type="eggNOG" id="COG0438">
    <property type="taxonomic scope" value="Bacteria"/>
</dbReference>
<dbReference type="RefSeq" id="WP_013659925.1">
    <property type="nucleotide sequence ID" value="NC_015276.1"/>
</dbReference>
<dbReference type="AlphaFoldDB" id="F2K2H5"/>
<gene>
    <name evidence="1" type="ordered locus">Marme_0737</name>
</gene>
<dbReference type="PANTHER" id="PTHR45947:SF3">
    <property type="entry name" value="SULFOQUINOVOSYL TRANSFERASE SQD2"/>
    <property type="match status" value="1"/>
</dbReference>
<dbReference type="Pfam" id="PF13692">
    <property type="entry name" value="Glyco_trans_1_4"/>
    <property type="match status" value="1"/>
</dbReference>
<dbReference type="GO" id="GO:0016757">
    <property type="term" value="F:glycosyltransferase activity"/>
    <property type="evidence" value="ECO:0007669"/>
    <property type="project" value="TreeGrafter"/>
</dbReference>
<dbReference type="STRING" id="717774.Marme_0737"/>
<dbReference type="PANTHER" id="PTHR45947">
    <property type="entry name" value="SULFOQUINOVOSYL TRANSFERASE SQD2"/>
    <property type="match status" value="1"/>
</dbReference>
<dbReference type="EMBL" id="CP002583">
    <property type="protein sequence ID" value="ADZ90020.1"/>
    <property type="molecule type" value="Genomic_DNA"/>
</dbReference>
<dbReference type="KEGG" id="mme:Marme_0737"/>
<dbReference type="HOGENOM" id="CLU_041132_1_1_6"/>
<dbReference type="Gene3D" id="3.40.50.2000">
    <property type="entry name" value="Glycogen Phosphorylase B"/>
    <property type="match status" value="1"/>
</dbReference>
<protein>
    <submittedName>
        <fullName evidence="1">Glycosyl transferase group 1</fullName>
    </submittedName>
</protein>
<keyword evidence="1" id="KW-0808">Transferase</keyword>
<dbReference type="SUPFAM" id="SSF53756">
    <property type="entry name" value="UDP-Glycosyltransferase/glycogen phosphorylase"/>
    <property type="match status" value="1"/>
</dbReference>
<dbReference type="InterPro" id="IPR050194">
    <property type="entry name" value="Glycosyltransferase_grp1"/>
</dbReference>
<organism evidence="1 2">
    <name type="scientific">Marinomonas mediterranea (strain ATCC 700492 / JCM 21426 / NBRC 103028 / MMB-1)</name>
    <dbReference type="NCBI Taxonomy" id="717774"/>
    <lineage>
        <taxon>Bacteria</taxon>
        <taxon>Pseudomonadati</taxon>
        <taxon>Pseudomonadota</taxon>
        <taxon>Gammaproteobacteria</taxon>
        <taxon>Oceanospirillales</taxon>
        <taxon>Oceanospirillaceae</taxon>
        <taxon>Marinomonas</taxon>
    </lineage>
</organism>